<evidence type="ECO:0000256" key="6">
    <source>
        <dbReference type="RuleBase" id="RU365089"/>
    </source>
</evidence>
<keyword evidence="3 6" id="KW-0815">Transposition</keyword>
<comment type="caution">
    <text evidence="7">The sequence shown here is derived from an EMBL/GenBank/DDBJ whole genome shotgun (WGS) entry which is preliminary data.</text>
</comment>
<dbReference type="EMBL" id="BAAATD010000001">
    <property type="protein sequence ID" value="GAA2582103.1"/>
    <property type="molecule type" value="Genomic_DNA"/>
</dbReference>
<keyword evidence="8" id="KW-1185">Reference proteome</keyword>
<dbReference type="PANTHER" id="PTHR33217:SF7">
    <property type="entry name" value="TRANSPOSASE FOR INSERTION SEQUENCE ELEMENT IS1081"/>
    <property type="match status" value="1"/>
</dbReference>
<evidence type="ECO:0000256" key="4">
    <source>
        <dbReference type="ARBA" id="ARBA00023125"/>
    </source>
</evidence>
<accession>A0ABN3PEN3</accession>
<reference evidence="7 8" key="1">
    <citation type="journal article" date="2019" name="Int. J. Syst. Evol. Microbiol.">
        <title>The Global Catalogue of Microorganisms (GCM) 10K type strain sequencing project: providing services to taxonomists for standard genome sequencing and annotation.</title>
        <authorList>
            <consortium name="The Broad Institute Genomics Platform"/>
            <consortium name="The Broad Institute Genome Sequencing Center for Infectious Disease"/>
            <person name="Wu L."/>
            <person name="Ma J."/>
        </authorList>
    </citation>
    <scope>NUCLEOTIDE SEQUENCE [LARGE SCALE GENOMIC DNA]</scope>
    <source>
        <strain evidence="7 8">JCM 6833</strain>
    </source>
</reference>
<proteinExistence type="inferred from homology"/>
<protein>
    <recommendedName>
        <fullName evidence="6">Mutator family transposase</fullName>
    </recommendedName>
</protein>
<keyword evidence="5 6" id="KW-0233">DNA recombination</keyword>
<evidence type="ECO:0000256" key="5">
    <source>
        <dbReference type="ARBA" id="ARBA00023172"/>
    </source>
</evidence>
<evidence type="ECO:0000256" key="1">
    <source>
        <dbReference type="ARBA" id="ARBA00002190"/>
    </source>
</evidence>
<keyword evidence="6" id="KW-0814">Transposable element</keyword>
<organism evidence="7 8">
    <name type="scientific">Actinomadura fulvescens</name>
    <dbReference type="NCBI Taxonomy" id="46160"/>
    <lineage>
        <taxon>Bacteria</taxon>
        <taxon>Bacillati</taxon>
        <taxon>Actinomycetota</taxon>
        <taxon>Actinomycetes</taxon>
        <taxon>Streptosporangiales</taxon>
        <taxon>Thermomonosporaceae</taxon>
        <taxon>Actinomadura</taxon>
    </lineage>
</organism>
<dbReference type="PANTHER" id="PTHR33217">
    <property type="entry name" value="TRANSPOSASE FOR INSERTION SEQUENCE ELEMENT IS1081"/>
    <property type="match status" value="1"/>
</dbReference>
<dbReference type="Proteomes" id="UP001501509">
    <property type="component" value="Unassembled WGS sequence"/>
</dbReference>
<comment type="similarity">
    <text evidence="2 6">Belongs to the transposase mutator family.</text>
</comment>
<evidence type="ECO:0000256" key="2">
    <source>
        <dbReference type="ARBA" id="ARBA00010961"/>
    </source>
</evidence>
<dbReference type="Pfam" id="PF00872">
    <property type="entry name" value="Transposase_mut"/>
    <property type="match status" value="1"/>
</dbReference>
<gene>
    <name evidence="7" type="ORF">GCM10010411_13510</name>
</gene>
<evidence type="ECO:0000256" key="3">
    <source>
        <dbReference type="ARBA" id="ARBA00022578"/>
    </source>
</evidence>
<evidence type="ECO:0000313" key="7">
    <source>
        <dbReference type="EMBL" id="GAA2582103.1"/>
    </source>
</evidence>
<comment type="function">
    <text evidence="1 6">Required for the transposition of the insertion element.</text>
</comment>
<name>A0ABN3PEN3_9ACTN</name>
<dbReference type="InterPro" id="IPR001207">
    <property type="entry name" value="Transposase_mutator"/>
</dbReference>
<sequence length="110" mass="12009">MERPAEQLGVTRLSKSQASALARELHEMVADSRNRPLDAWPCTLMCVDALTQKVREGGRIVNVHTLIATGVNADGHREILGVDVVPPRTVRAGRRSCAHWSPAACPECGW</sequence>
<keyword evidence="4 6" id="KW-0238">DNA-binding</keyword>
<evidence type="ECO:0000313" key="8">
    <source>
        <dbReference type="Proteomes" id="UP001501509"/>
    </source>
</evidence>